<reference evidence="3" key="1">
    <citation type="journal article" date="2015" name="Genome Announc.">
        <title>High-Quality Draft Genome Sequence of Desulfovibrio carbinoliphilus FW-101-2B, an Organic Acid-Oxidizing Sulfate-Reducing Bacterium Isolated from Uranium(VI)-Contaminated Groundwater.</title>
        <authorList>
            <person name="Ramsay B.D."/>
            <person name="Hwang C."/>
            <person name="Woo H.L."/>
            <person name="Carroll S.L."/>
            <person name="Lucas S."/>
            <person name="Han J."/>
            <person name="Lapidus A.L."/>
            <person name="Cheng J.F."/>
            <person name="Goodwin L.A."/>
            <person name="Pitluck S."/>
            <person name="Peters L."/>
            <person name="Chertkov O."/>
            <person name="Held B."/>
            <person name="Detter J.C."/>
            <person name="Han C.S."/>
            <person name="Tapia R."/>
            <person name="Land M.L."/>
            <person name="Hauser L.J."/>
            <person name="Kyrpides N.C."/>
            <person name="Ivanova N.N."/>
            <person name="Mikhailova N."/>
            <person name="Pagani I."/>
            <person name="Woyke T."/>
            <person name="Arkin A.P."/>
            <person name="Dehal P."/>
            <person name="Chivian D."/>
            <person name="Criddle C.S."/>
            <person name="Wu W."/>
            <person name="Chakraborty R."/>
            <person name="Hazen T.C."/>
            <person name="Fields M.W."/>
        </authorList>
    </citation>
    <scope>NUCLEOTIDE SEQUENCE [LARGE SCALE GENOMIC DNA]</scope>
    <source>
        <strain evidence="3">FW-101-2B</strain>
    </source>
</reference>
<dbReference type="GO" id="GO:0008270">
    <property type="term" value="F:zinc ion binding"/>
    <property type="evidence" value="ECO:0007669"/>
    <property type="project" value="InterPro"/>
</dbReference>
<keyword evidence="2" id="KW-0378">Hydrolase</keyword>
<gene>
    <name evidence="2" type="ORF">DFW101_3524</name>
</gene>
<dbReference type="HOGENOM" id="CLU_108879_6_0_7"/>
<dbReference type="AlphaFoldDB" id="G7QC74"/>
<dbReference type="Proteomes" id="UP000004662">
    <property type="component" value="Chromosome"/>
</dbReference>
<dbReference type="STRING" id="694327.DFW101_3524"/>
<feature type="domain" description="HNH nuclease" evidence="1">
    <location>
        <begin position="14"/>
        <end position="67"/>
    </location>
</feature>
<proteinExistence type="predicted"/>
<organism evidence="2 3">
    <name type="scientific">Solidesulfovibrio carbinoliphilus subsp. oakridgensis</name>
    <dbReference type="NCBI Taxonomy" id="694327"/>
    <lineage>
        <taxon>Bacteria</taxon>
        <taxon>Pseudomonadati</taxon>
        <taxon>Thermodesulfobacteriota</taxon>
        <taxon>Desulfovibrionia</taxon>
        <taxon>Desulfovibrionales</taxon>
        <taxon>Desulfovibrionaceae</taxon>
        <taxon>Solidesulfovibrio</taxon>
    </lineage>
</organism>
<name>G7QC74_9BACT</name>
<evidence type="ECO:0000259" key="1">
    <source>
        <dbReference type="SMART" id="SM00507"/>
    </source>
</evidence>
<dbReference type="RefSeq" id="WP_009182844.1">
    <property type="nucleotide sequence ID" value="NZ_CM001368.1"/>
</dbReference>
<dbReference type="SMART" id="SM00507">
    <property type="entry name" value="HNHc"/>
    <property type="match status" value="1"/>
</dbReference>
<dbReference type="eggNOG" id="COG1403">
    <property type="taxonomic scope" value="Bacteria"/>
</dbReference>
<dbReference type="GO" id="GO:0004519">
    <property type="term" value="F:endonuclease activity"/>
    <property type="evidence" value="ECO:0007669"/>
    <property type="project" value="UniProtKB-KW"/>
</dbReference>
<dbReference type="Pfam" id="PF01844">
    <property type="entry name" value="HNH"/>
    <property type="match status" value="1"/>
</dbReference>
<accession>G7QC74</accession>
<keyword evidence="2" id="KW-0255">Endonuclease</keyword>
<dbReference type="InterPro" id="IPR002711">
    <property type="entry name" value="HNH"/>
</dbReference>
<dbReference type="Gene3D" id="1.10.30.50">
    <property type="match status" value="1"/>
</dbReference>
<keyword evidence="2" id="KW-0540">Nuclease</keyword>
<dbReference type="EMBL" id="CM001368">
    <property type="protein sequence ID" value="EHJ49520.1"/>
    <property type="molecule type" value="Genomic_DNA"/>
</dbReference>
<dbReference type="GO" id="GO:0003676">
    <property type="term" value="F:nucleic acid binding"/>
    <property type="evidence" value="ECO:0007669"/>
    <property type="project" value="InterPro"/>
</dbReference>
<dbReference type="CDD" id="cd00085">
    <property type="entry name" value="HNHc"/>
    <property type="match status" value="1"/>
</dbReference>
<protein>
    <submittedName>
        <fullName evidence="2">HNH endonuclease</fullName>
    </submittedName>
</protein>
<dbReference type="OrthoDB" id="5292295at2"/>
<evidence type="ECO:0000313" key="2">
    <source>
        <dbReference type="EMBL" id="EHJ49520.1"/>
    </source>
</evidence>
<keyword evidence="3" id="KW-1185">Reference proteome</keyword>
<evidence type="ECO:0000313" key="3">
    <source>
        <dbReference type="Proteomes" id="UP000004662"/>
    </source>
</evidence>
<dbReference type="InterPro" id="IPR003615">
    <property type="entry name" value="HNH_nuc"/>
</dbReference>
<sequence length="103" mass="11441">MSGGYPYNMARWRKLRAAKLRANPMCEYCPQQAQAIATEVDHKQAINNGGDPWAWDNLASACGACHKSKTVADKQGRPWVRRGCGPDGMPIDPAHPCYRDRVV</sequence>